<accession>A0A2G8S350</accession>
<organism evidence="1 2">
    <name type="scientific">Ganoderma sinense ZZ0214-1</name>
    <dbReference type="NCBI Taxonomy" id="1077348"/>
    <lineage>
        <taxon>Eukaryota</taxon>
        <taxon>Fungi</taxon>
        <taxon>Dikarya</taxon>
        <taxon>Basidiomycota</taxon>
        <taxon>Agaricomycotina</taxon>
        <taxon>Agaricomycetes</taxon>
        <taxon>Polyporales</taxon>
        <taxon>Polyporaceae</taxon>
        <taxon>Ganoderma</taxon>
    </lineage>
</organism>
<gene>
    <name evidence="1" type="ORF">GSI_09732</name>
</gene>
<reference evidence="1 2" key="1">
    <citation type="journal article" date="2015" name="Sci. Rep.">
        <title>Chromosome-level genome map provides insights into diverse defense mechanisms in the medicinal fungus Ganoderma sinense.</title>
        <authorList>
            <person name="Zhu Y."/>
            <person name="Xu J."/>
            <person name="Sun C."/>
            <person name="Zhou S."/>
            <person name="Xu H."/>
            <person name="Nelson D.R."/>
            <person name="Qian J."/>
            <person name="Song J."/>
            <person name="Luo H."/>
            <person name="Xiang L."/>
            <person name="Li Y."/>
            <person name="Xu Z."/>
            <person name="Ji A."/>
            <person name="Wang L."/>
            <person name="Lu S."/>
            <person name="Hayward A."/>
            <person name="Sun W."/>
            <person name="Li X."/>
            <person name="Schwartz D.C."/>
            <person name="Wang Y."/>
            <person name="Chen S."/>
        </authorList>
    </citation>
    <scope>NUCLEOTIDE SEQUENCE [LARGE SCALE GENOMIC DNA]</scope>
    <source>
        <strain evidence="1 2">ZZ0214-1</strain>
    </source>
</reference>
<evidence type="ECO:0000313" key="2">
    <source>
        <dbReference type="Proteomes" id="UP000230002"/>
    </source>
</evidence>
<dbReference type="AlphaFoldDB" id="A0A2G8S350"/>
<dbReference type="OrthoDB" id="10357465at2759"/>
<dbReference type="EMBL" id="AYKW01000027">
    <property type="protein sequence ID" value="PIL28195.1"/>
    <property type="molecule type" value="Genomic_DNA"/>
</dbReference>
<comment type="caution">
    <text evidence="1">The sequence shown here is derived from an EMBL/GenBank/DDBJ whole genome shotgun (WGS) entry which is preliminary data.</text>
</comment>
<proteinExistence type="predicted"/>
<dbReference type="Proteomes" id="UP000230002">
    <property type="component" value="Unassembled WGS sequence"/>
</dbReference>
<sequence length="260" mass="28447">MGGCLWLTPVRANRREEIEESPLFDTSGDHEDGNNSWSYRYSGFQWLKGYTLRAGVQFLVLVQKRVDERKAAGQTAIAGARQFLADAGILAAATSPSDAKALDDASCAIAAAVLLLRSWIREPQLDQWGYPAAVSSTAFLSGGMQAQAPMPGLGSGGENDEDKDRGAALEEVLNTNFRFGELAKHEMCPPALHRVGLGGLFLLAKMWDNNQFVYPHEARVMAASLGRVVEFMDAEWREMAGELGELMRRCGEDEMSMIQG</sequence>
<name>A0A2G8S350_9APHY</name>
<keyword evidence="2" id="KW-1185">Reference proteome</keyword>
<protein>
    <submittedName>
        <fullName evidence="1">Uncharacterized protein</fullName>
    </submittedName>
</protein>
<evidence type="ECO:0000313" key="1">
    <source>
        <dbReference type="EMBL" id="PIL28195.1"/>
    </source>
</evidence>